<dbReference type="InterPro" id="IPR001506">
    <property type="entry name" value="Peptidase_M12A"/>
</dbReference>
<dbReference type="GO" id="GO:0008270">
    <property type="term" value="F:zinc ion binding"/>
    <property type="evidence" value="ECO:0007669"/>
    <property type="project" value="UniProtKB-UniRule"/>
</dbReference>
<evidence type="ECO:0000256" key="2">
    <source>
        <dbReference type="ARBA" id="ARBA00023180"/>
    </source>
</evidence>
<dbReference type="Gene3D" id="2.20.100.10">
    <property type="entry name" value="Thrombospondin type-1 (TSP1) repeat"/>
    <property type="match status" value="1"/>
</dbReference>
<dbReference type="KEGG" id="epa:110231216"/>
<sequence length="598" mass="70617">MHWSLRNLLTLLVFIDAYQSNNARPTQENAFDKIARIDSKYKESTDWKYEVDMILPEVKETRKRRSAPRGMLGSIKFNTVKLWPNGVVPYTISSELVQKEGFMDVLMDAMYEWQNKTCIKFKKRTFEKHFVHIYLGDGCLSDVGVKSIGRQTVSIGHNCDDRKIIIHELGHTIGLFHEQNRPDRDHYIKVLYNNIIPAYHYAYQIKSGWHPESIKTKYDYYSVMHYGNKDFSIGDRVTMHAYRSGVSAFGGIQVSGLDAIRVRRMYKCKEYPRFPQNFYWSHNNYGTRGKTCIAVTEPRDAKNSWNNNKLCYFGQGKRPLDIKWSSQGPIPGMSCTKVSYYRKSKNPAWNDNYICISKYGPFKFRWVNGRVPRNERRKNCLRINEPYDRDWRKDYHYLCAYQRETDRIDGKWSDWSRWGECSRKCGGGMQFRQRKCSPTANGGKSCEGEKVESKTCNVRQCDAQPSFPEDFKYIHTKPFRLPTSGICLRTYDMYQYWLWADYYFCTSEAKSNPNIEWSYMGPIKGMRCTKIYNPRERHGWKNNYLCVPQSSPYRFKWSIKGPIPGMECLRWYAQQGQRGWSKTYLCDDKRIQPIKAFH</sequence>
<keyword evidence="3 4" id="KW-0645">Protease</keyword>
<keyword evidence="3 4" id="KW-0378">Hydrolase</keyword>
<dbReference type="PRINTS" id="PR01705">
    <property type="entry name" value="TSP1REPEAT"/>
</dbReference>
<dbReference type="SUPFAM" id="SSF82895">
    <property type="entry name" value="TSP-1 type 1 repeat"/>
    <property type="match status" value="1"/>
</dbReference>
<dbReference type="SMART" id="SM00235">
    <property type="entry name" value="ZnMc"/>
    <property type="match status" value="1"/>
</dbReference>
<dbReference type="FunFam" id="2.20.100.10:FF:000001">
    <property type="entry name" value="semaphorin-5A isoform X1"/>
    <property type="match status" value="1"/>
</dbReference>
<dbReference type="GeneID" id="110231216"/>
<feature type="binding site" evidence="3">
    <location>
        <position position="167"/>
    </location>
    <ligand>
        <name>Zn(2+)</name>
        <dbReference type="ChEBI" id="CHEBI:29105"/>
        <note>catalytic</note>
    </ligand>
</feature>
<feature type="signal peptide" evidence="4">
    <location>
        <begin position="1"/>
        <end position="23"/>
    </location>
</feature>
<keyword evidence="3 4" id="KW-0479">Metal-binding</keyword>
<name>A0A913WNX4_EXADI</name>
<keyword evidence="3 4" id="KW-0862">Zinc</keyword>
<comment type="cofactor">
    <cofactor evidence="3 4">
        <name>Zn(2+)</name>
        <dbReference type="ChEBI" id="CHEBI:29105"/>
    </cofactor>
    <text evidence="3 4">Binds 1 zinc ion per subunit.</text>
</comment>
<organism evidence="6 7">
    <name type="scientific">Exaiptasia diaphana</name>
    <name type="common">Tropical sea anemone</name>
    <name type="synonym">Aiptasia pulchella</name>
    <dbReference type="NCBI Taxonomy" id="2652724"/>
    <lineage>
        <taxon>Eukaryota</taxon>
        <taxon>Metazoa</taxon>
        <taxon>Cnidaria</taxon>
        <taxon>Anthozoa</taxon>
        <taxon>Hexacorallia</taxon>
        <taxon>Actiniaria</taxon>
        <taxon>Aiptasiidae</taxon>
        <taxon>Exaiptasia</taxon>
    </lineage>
</organism>
<evidence type="ECO:0000259" key="5">
    <source>
        <dbReference type="PROSITE" id="PS51864"/>
    </source>
</evidence>
<dbReference type="SMART" id="SM00209">
    <property type="entry name" value="TSP1"/>
    <property type="match status" value="1"/>
</dbReference>
<keyword evidence="3 4" id="KW-0482">Metalloprotease</keyword>
<reference evidence="6" key="1">
    <citation type="submission" date="2022-11" db="UniProtKB">
        <authorList>
            <consortium name="EnsemblMetazoa"/>
        </authorList>
    </citation>
    <scope>IDENTIFICATION</scope>
</reference>
<dbReference type="InterPro" id="IPR024079">
    <property type="entry name" value="MetalloPept_cat_dom_sf"/>
</dbReference>
<dbReference type="PANTHER" id="PTHR10127:SF893">
    <property type="entry name" value="METALLOENDOPEPTIDASE"/>
    <property type="match status" value="1"/>
</dbReference>
<dbReference type="Pfam" id="PF00090">
    <property type="entry name" value="TSP_1"/>
    <property type="match status" value="1"/>
</dbReference>
<evidence type="ECO:0000256" key="4">
    <source>
        <dbReference type="RuleBase" id="RU361183"/>
    </source>
</evidence>
<dbReference type="Pfam" id="PF01400">
    <property type="entry name" value="Astacin"/>
    <property type="match status" value="1"/>
</dbReference>
<dbReference type="PROSITE" id="PS51864">
    <property type="entry name" value="ASTACIN"/>
    <property type="match status" value="1"/>
</dbReference>
<evidence type="ECO:0000256" key="1">
    <source>
        <dbReference type="ARBA" id="ARBA00023157"/>
    </source>
</evidence>
<feature type="active site" evidence="3">
    <location>
        <position position="168"/>
    </location>
</feature>
<evidence type="ECO:0000256" key="3">
    <source>
        <dbReference type="PROSITE-ProRule" id="PRU01211"/>
    </source>
</evidence>
<evidence type="ECO:0000313" key="7">
    <source>
        <dbReference type="Proteomes" id="UP000887567"/>
    </source>
</evidence>
<dbReference type="OrthoDB" id="291007at2759"/>
<dbReference type="InterPro" id="IPR006026">
    <property type="entry name" value="Peptidase_Metallo"/>
</dbReference>
<keyword evidence="7" id="KW-1185">Reference proteome</keyword>
<keyword evidence="4" id="KW-0732">Signal</keyword>
<feature type="binding site" evidence="3">
    <location>
        <position position="177"/>
    </location>
    <ligand>
        <name>Zn(2+)</name>
        <dbReference type="ChEBI" id="CHEBI:29105"/>
        <note>catalytic</note>
    </ligand>
</feature>
<dbReference type="AlphaFoldDB" id="A0A913WNX4"/>
<dbReference type="PANTHER" id="PTHR10127">
    <property type="entry name" value="DISCOIDIN, CUB, EGF, LAMININ , AND ZINC METALLOPROTEASE DOMAIN CONTAINING"/>
    <property type="match status" value="1"/>
</dbReference>
<dbReference type="EnsemblMetazoa" id="XM_021036203.2">
    <property type="protein sequence ID" value="XP_020891862.1"/>
    <property type="gene ID" value="LOC110231216"/>
</dbReference>
<dbReference type="Proteomes" id="UP000887567">
    <property type="component" value="Unplaced"/>
</dbReference>
<feature type="binding site" evidence="3">
    <location>
        <position position="171"/>
    </location>
    <ligand>
        <name>Zn(2+)</name>
        <dbReference type="ChEBI" id="CHEBI:29105"/>
        <note>catalytic</note>
    </ligand>
</feature>
<dbReference type="PRINTS" id="PR00480">
    <property type="entry name" value="ASTACIN"/>
</dbReference>
<dbReference type="InterPro" id="IPR000884">
    <property type="entry name" value="TSP1_rpt"/>
</dbReference>
<feature type="domain" description="Peptidase M12A" evidence="5">
    <location>
        <begin position="69"/>
        <end position="269"/>
    </location>
</feature>
<dbReference type="PROSITE" id="PS50092">
    <property type="entry name" value="TSP1"/>
    <property type="match status" value="1"/>
</dbReference>
<comment type="caution">
    <text evidence="3">Lacks conserved residue(s) required for the propagation of feature annotation.</text>
</comment>
<proteinExistence type="predicted"/>
<dbReference type="RefSeq" id="XP_020891862.1">
    <property type="nucleotide sequence ID" value="XM_021036203.2"/>
</dbReference>
<dbReference type="Gene3D" id="3.40.390.10">
    <property type="entry name" value="Collagenase (Catalytic Domain)"/>
    <property type="match status" value="1"/>
</dbReference>
<dbReference type="InterPro" id="IPR036383">
    <property type="entry name" value="TSP1_rpt_sf"/>
</dbReference>
<dbReference type="GO" id="GO:0004222">
    <property type="term" value="F:metalloendopeptidase activity"/>
    <property type="evidence" value="ECO:0007669"/>
    <property type="project" value="UniProtKB-UniRule"/>
</dbReference>
<dbReference type="EC" id="3.4.24.-" evidence="4"/>
<evidence type="ECO:0000313" key="6">
    <source>
        <dbReference type="EnsemblMetazoa" id="XP_020891862.1"/>
    </source>
</evidence>
<dbReference type="GO" id="GO:0006508">
    <property type="term" value="P:proteolysis"/>
    <property type="evidence" value="ECO:0007669"/>
    <property type="project" value="UniProtKB-KW"/>
</dbReference>
<keyword evidence="1" id="KW-1015">Disulfide bond</keyword>
<dbReference type="SUPFAM" id="SSF55486">
    <property type="entry name" value="Metalloproteases ('zincins'), catalytic domain"/>
    <property type="match status" value="1"/>
</dbReference>
<dbReference type="CDD" id="cd04280">
    <property type="entry name" value="ZnMc_astacin_like"/>
    <property type="match status" value="1"/>
</dbReference>
<accession>A0A913WNX4</accession>
<keyword evidence="2" id="KW-0325">Glycoprotein</keyword>
<feature type="chain" id="PRO_5038159251" description="Metalloendopeptidase" evidence="4">
    <location>
        <begin position="24"/>
        <end position="598"/>
    </location>
</feature>
<protein>
    <recommendedName>
        <fullName evidence="4">Metalloendopeptidase</fullName>
        <ecNumber evidence="4">3.4.24.-</ecNumber>
    </recommendedName>
</protein>
<dbReference type="InterPro" id="IPR034035">
    <property type="entry name" value="Astacin-like_dom"/>
</dbReference>